<dbReference type="EMBL" id="BPLR01000690">
    <property type="protein sequence ID" value="GIY96685.1"/>
    <property type="molecule type" value="Genomic_DNA"/>
</dbReference>
<dbReference type="Proteomes" id="UP001054945">
    <property type="component" value="Unassembled WGS sequence"/>
</dbReference>
<reference evidence="1 2" key="1">
    <citation type="submission" date="2021-06" db="EMBL/GenBank/DDBJ databases">
        <title>Caerostris extrusa draft genome.</title>
        <authorList>
            <person name="Kono N."/>
            <person name="Arakawa K."/>
        </authorList>
    </citation>
    <scope>NUCLEOTIDE SEQUENCE [LARGE SCALE GENOMIC DNA]</scope>
</reference>
<name>A0AAV4XNI5_CAEEX</name>
<sequence length="93" mass="10285">MKIKHAKGKECGSEAVVCAQVRLKSETTNEGNRNRVTIPSDIESNQRMGRFSCRYCPSFVGNLILFNPSFVQADAIHFLLKCEVCNSTGELGC</sequence>
<proteinExistence type="predicted"/>
<protein>
    <submittedName>
        <fullName evidence="1">Uncharacterized protein</fullName>
    </submittedName>
</protein>
<comment type="caution">
    <text evidence="1">The sequence shown here is derived from an EMBL/GenBank/DDBJ whole genome shotgun (WGS) entry which is preliminary data.</text>
</comment>
<accession>A0AAV4XNI5</accession>
<evidence type="ECO:0000313" key="1">
    <source>
        <dbReference type="EMBL" id="GIY96685.1"/>
    </source>
</evidence>
<dbReference type="AlphaFoldDB" id="A0AAV4XNI5"/>
<evidence type="ECO:0000313" key="2">
    <source>
        <dbReference type="Proteomes" id="UP001054945"/>
    </source>
</evidence>
<gene>
    <name evidence="1" type="ORF">CEXT_281701</name>
</gene>
<keyword evidence="2" id="KW-1185">Reference proteome</keyword>
<organism evidence="1 2">
    <name type="scientific">Caerostris extrusa</name>
    <name type="common">Bark spider</name>
    <name type="synonym">Caerostris bankana</name>
    <dbReference type="NCBI Taxonomy" id="172846"/>
    <lineage>
        <taxon>Eukaryota</taxon>
        <taxon>Metazoa</taxon>
        <taxon>Ecdysozoa</taxon>
        <taxon>Arthropoda</taxon>
        <taxon>Chelicerata</taxon>
        <taxon>Arachnida</taxon>
        <taxon>Araneae</taxon>
        <taxon>Araneomorphae</taxon>
        <taxon>Entelegynae</taxon>
        <taxon>Araneoidea</taxon>
        <taxon>Araneidae</taxon>
        <taxon>Caerostris</taxon>
    </lineage>
</organism>